<feature type="domain" description="Apple" evidence="9">
    <location>
        <begin position="293"/>
        <end position="373"/>
    </location>
</feature>
<keyword evidence="7" id="KW-1133">Transmembrane helix</keyword>
<keyword evidence="6" id="KW-0245">EGF-like domain</keyword>
<dbReference type="PROSITE" id="PS50026">
    <property type="entry name" value="EGF_3"/>
    <property type="match status" value="1"/>
</dbReference>
<dbReference type="SUPFAM" id="SSF51110">
    <property type="entry name" value="alpha-D-mannose-specific plant lectins"/>
    <property type="match status" value="1"/>
</dbReference>
<dbReference type="GO" id="GO:0004674">
    <property type="term" value="F:protein serine/threonine kinase activity"/>
    <property type="evidence" value="ECO:0007669"/>
    <property type="project" value="UniProtKB-EC"/>
</dbReference>
<dbReference type="PANTHER" id="PTHR32444">
    <property type="entry name" value="BULB-TYPE LECTIN DOMAIN-CONTAINING PROTEIN"/>
    <property type="match status" value="1"/>
</dbReference>
<dbReference type="Proteomes" id="UP000886885">
    <property type="component" value="Unassembled WGS sequence"/>
</dbReference>
<evidence type="ECO:0000256" key="4">
    <source>
        <dbReference type="ARBA" id="ARBA00047899"/>
    </source>
</evidence>
<keyword evidence="2" id="KW-0732">Signal</keyword>
<name>A0A8X7XND5_POPTO</name>
<organism evidence="10 11">
    <name type="scientific">Populus tomentosa</name>
    <name type="common">Chinese white poplar</name>
    <dbReference type="NCBI Taxonomy" id="118781"/>
    <lineage>
        <taxon>Eukaryota</taxon>
        <taxon>Viridiplantae</taxon>
        <taxon>Streptophyta</taxon>
        <taxon>Embryophyta</taxon>
        <taxon>Tracheophyta</taxon>
        <taxon>Spermatophyta</taxon>
        <taxon>Magnoliopsida</taxon>
        <taxon>eudicotyledons</taxon>
        <taxon>Gunneridae</taxon>
        <taxon>Pentapetalae</taxon>
        <taxon>rosids</taxon>
        <taxon>fabids</taxon>
        <taxon>Malpighiales</taxon>
        <taxon>Salicaceae</taxon>
        <taxon>Saliceae</taxon>
        <taxon>Populus</taxon>
    </lineage>
</organism>
<comment type="catalytic activity">
    <reaction evidence="4">
        <text>L-threonyl-[protein] + ATP = O-phospho-L-threonyl-[protein] + ADP + H(+)</text>
        <dbReference type="Rhea" id="RHEA:46608"/>
        <dbReference type="Rhea" id="RHEA-COMP:11060"/>
        <dbReference type="Rhea" id="RHEA-COMP:11605"/>
        <dbReference type="ChEBI" id="CHEBI:15378"/>
        <dbReference type="ChEBI" id="CHEBI:30013"/>
        <dbReference type="ChEBI" id="CHEBI:30616"/>
        <dbReference type="ChEBI" id="CHEBI:61977"/>
        <dbReference type="ChEBI" id="CHEBI:456216"/>
        <dbReference type="EC" id="2.7.11.1"/>
    </reaction>
</comment>
<dbReference type="GO" id="GO:0048544">
    <property type="term" value="P:recognition of pollen"/>
    <property type="evidence" value="ECO:0007669"/>
    <property type="project" value="InterPro"/>
</dbReference>
<comment type="caution">
    <text evidence="10">The sequence shown here is derived from an EMBL/GenBank/DDBJ whole genome shotgun (WGS) entry which is preliminary data.</text>
</comment>
<comment type="catalytic activity">
    <reaction evidence="5">
        <text>L-seryl-[protein] + ATP = O-phospho-L-seryl-[protein] + ADP + H(+)</text>
        <dbReference type="Rhea" id="RHEA:17989"/>
        <dbReference type="Rhea" id="RHEA-COMP:9863"/>
        <dbReference type="Rhea" id="RHEA-COMP:11604"/>
        <dbReference type="ChEBI" id="CHEBI:15378"/>
        <dbReference type="ChEBI" id="CHEBI:29999"/>
        <dbReference type="ChEBI" id="CHEBI:30616"/>
        <dbReference type="ChEBI" id="CHEBI:83421"/>
        <dbReference type="ChEBI" id="CHEBI:456216"/>
        <dbReference type="EC" id="2.7.11.1"/>
    </reaction>
</comment>
<keyword evidence="3" id="KW-1015">Disulfide bond</keyword>
<evidence type="ECO:0000256" key="6">
    <source>
        <dbReference type="PROSITE-ProRule" id="PRU00076"/>
    </source>
</evidence>
<dbReference type="InterPro" id="IPR000858">
    <property type="entry name" value="S_locus_glycoprot_dom"/>
</dbReference>
<dbReference type="PANTHER" id="PTHR32444:SF63">
    <property type="entry name" value="G-TYPE LECTIN S-RECEPTOR-LIKE SERINE_THREONINE-PROTEIN KINASE RKS1"/>
    <property type="match status" value="1"/>
</dbReference>
<dbReference type="InterPro" id="IPR036426">
    <property type="entry name" value="Bulb-type_lectin_dom_sf"/>
</dbReference>
<dbReference type="InterPro" id="IPR003609">
    <property type="entry name" value="Pan_app"/>
</dbReference>
<evidence type="ECO:0000259" key="8">
    <source>
        <dbReference type="PROSITE" id="PS50026"/>
    </source>
</evidence>
<keyword evidence="11" id="KW-1185">Reference proteome</keyword>
<evidence type="ECO:0000256" key="7">
    <source>
        <dbReference type="SAM" id="Phobius"/>
    </source>
</evidence>
<accession>A0A8X7XND5</accession>
<evidence type="ECO:0000256" key="1">
    <source>
        <dbReference type="ARBA" id="ARBA00012513"/>
    </source>
</evidence>
<evidence type="ECO:0000313" key="10">
    <source>
        <dbReference type="EMBL" id="KAG6736738.1"/>
    </source>
</evidence>
<dbReference type="EC" id="2.7.11.1" evidence="1"/>
<dbReference type="PROSITE" id="PS50948">
    <property type="entry name" value="PAN"/>
    <property type="match status" value="1"/>
</dbReference>
<dbReference type="Pfam" id="PF00954">
    <property type="entry name" value="S_locus_glycop"/>
    <property type="match status" value="1"/>
</dbReference>
<dbReference type="OrthoDB" id="843731at2759"/>
<dbReference type="EMBL" id="JAAWWB010000589">
    <property type="protein sequence ID" value="KAG6736738.1"/>
    <property type="molecule type" value="Genomic_DNA"/>
</dbReference>
<evidence type="ECO:0000256" key="3">
    <source>
        <dbReference type="ARBA" id="ARBA00023157"/>
    </source>
</evidence>
<dbReference type="CDD" id="cd01098">
    <property type="entry name" value="PAN_AP_plant"/>
    <property type="match status" value="1"/>
</dbReference>
<comment type="caution">
    <text evidence="6">Lacks conserved residue(s) required for the propagation of feature annotation.</text>
</comment>
<reference evidence="10" key="1">
    <citation type="journal article" date="2020" name="bioRxiv">
        <title>Hybrid origin of Populus tomentosa Carr. identified through genome sequencing and phylogenomic analysis.</title>
        <authorList>
            <person name="An X."/>
            <person name="Gao K."/>
            <person name="Chen Z."/>
            <person name="Li J."/>
            <person name="Yang X."/>
            <person name="Yang X."/>
            <person name="Zhou J."/>
            <person name="Guo T."/>
            <person name="Zhao T."/>
            <person name="Huang S."/>
            <person name="Miao D."/>
            <person name="Khan W.U."/>
            <person name="Rao P."/>
            <person name="Ye M."/>
            <person name="Lei B."/>
            <person name="Liao W."/>
            <person name="Wang J."/>
            <person name="Ji L."/>
            <person name="Li Y."/>
            <person name="Guo B."/>
            <person name="Mustafa N.S."/>
            <person name="Li S."/>
            <person name="Yun Q."/>
            <person name="Keller S.R."/>
            <person name="Mao J."/>
            <person name="Zhang R."/>
            <person name="Strauss S.H."/>
        </authorList>
    </citation>
    <scope>NUCLEOTIDE SEQUENCE</scope>
    <source>
        <strain evidence="10">GM15</strain>
        <tissue evidence="10">Leaf</tissue>
    </source>
</reference>
<dbReference type="InterPro" id="IPR000742">
    <property type="entry name" value="EGF"/>
</dbReference>
<protein>
    <recommendedName>
        <fullName evidence="1">non-specific serine/threonine protein kinase</fullName>
        <ecNumber evidence="1">2.7.11.1</ecNumber>
    </recommendedName>
</protein>
<dbReference type="SMART" id="SM00473">
    <property type="entry name" value="PAN_AP"/>
    <property type="match status" value="1"/>
</dbReference>
<evidence type="ECO:0000313" key="11">
    <source>
        <dbReference type="Proteomes" id="UP000886885"/>
    </source>
</evidence>
<feature type="transmembrane region" description="Helical" evidence="7">
    <location>
        <begin position="402"/>
        <end position="425"/>
    </location>
</feature>
<evidence type="ECO:0000259" key="9">
    <source>
        <dbReference type="PROSITE" id="PS50948"/>
    </source>
</evidence>
<keyword evidence="7" id="KW-0812">Transmembrane</keyword>
<feature type="domain" description="EGF-like" evidence="8">
    <location>
        <begin position="235"/>
        <end position="273"/>
    </location>
</feature>
<evidence type="ECO:0000256" key="2">
    <source>
        <dbReference type="ARBA" id="ARBA00022729"/>
    </source>
</evidence>
<keyword evidence="7" id="KW-0472">Membrane</keyword>
<proteinExistence type="predicted"/>
<evidence type="ECO:0000256" key="5">
    <source>
        <dbReference type="ARBA" id="ARBA00048679"/>
    </source>
</evidence>
<dbReference type="Pfam" id="PF08276">
    <property type="entry name" value="PAN_2"/>
    <property type="match status" value="1"/>
</dbReference>
<gene>
    <name evidence="10" type="ORF">POTOM_060377</name>
</gene>
<dbReference type="AlphaFoldDB" id="A0A8X7XND5"/>
<sequence length="448" mass="50631">MGLLRILQSDNQQDQLEFKDRGENALDGDVIVSSGESFALGFFRPANPTTDILEFGTDKISEKNVVWGSKTEIVLSMSSSSGVRSQSPMKHRGHDMASFDYPSHTMLPDLKLGLDRRTGLNRFLTAWKSPDDPGTGSWSFRLNPNGSPQLFLYEGQIPRWRSGHWNGLRWTGVPILQVRINFNISFVNNDDELTITWGVRNRSIFSRLVVDEPGSVQRFTWHEQIAKWDVFWSAPTDRCDNYGRCGAYGKCDPYDAYNFECTCLPGYQPKAISDWYLRDGSGGCIEKNLTGMCNNGEGFVKVENVKVPDPSTARVDNNLDLKACMEQCLRNCSCTAYASSVVTSKSGCFSWYGNLLDTRVFAEGGQDLYVRVDALELANVDFFLSPAQYDKKSRGFLAKKGMLAGLVLSIAAAVFFVIMFLFWLIKRKKTGKRLFFQLCYQYKWHQIS</sequence>